<keyword evidence="2" id="KW-0813">Transport</keyword>
<gene>
    <name evidence="23" type="ORF">BINO364_LOCUS6287</name>
</gene>
<dbReference type="EMBL" id="OV170234">
    <property type="protein sequence ID" value="CAH0720013.1"/>
    <property type="molecule type" value="Genomic_DNA"/>
</dbReference>
<dbReference type="Pfam" id="PF00060">
    <property type="entry name" value="Lig_chan"/>
    <property type="match status" value="1"/>
</dbReference>
<feature type="binding site" evidence="15">
    <location>
        <position position="503"/>
    </location>
    <ligand>
        <name>L-glutamate</name>
        <dbReference type="ChEBI" id="CHEBI:29985"/>
    </ligand>
</feature>
<dbReference type="FunFam" id="1.10.287.70:FF:000010">
    <property type="entry name" value="Putative glutamate receptor ionotropic kainate 1"/>
    <property type="match status" value="1"/>
</dbReference>
<evidence type="ECO:0000256" key="1">
    <source>
        <dbReference type="ARBA" id="ARBA00008685"/>
    </source>
</evidence>
<feature type="binding site" evidence="15">
    <location>
        <position position="669"/>
    </location>
    <ligand>
        <name>L-glutamate</name>
        <dbReference type="ChEBI" id="CHEBI:29985"/>
    </ligand>
</feature>
<dbReference type="InterPro" id="IPR001508">
    <property type="entry name" value="Iono_Glu_rcpt_met"/>
</dbReference>
<keyword evidence="24" id="KW-1185">Reference proteome</keyword>
<keyword evidence="9" id="KW-0675">Receptor</keyword>
<dbReference type="Proteomes" id="UP000838878">
    <property type="component" value="Chromosome 14"/>
</dbReference>
<feature type="region of interest" description="Disordered" evidence="18">
    <location>
        <begin position="864"/>
        <end position="891"/>
    </location>
</feature>
<dbReference type="SUPFAM" id="SSF53822">
    <property type="entry name" value="Periplasmic binding protein-like I"/>
    <property type="match status" value="1"/>
</dbReference>
<dbReference type="InterPro" id="IPR001828">
    <property type="entry name" value="ANF_lig-bd_rcpt"/>
</dbReference>
<accession>A0A8J9VCI2</accession>
<dbReference type="PRINTS" id="PR00177">
    <property type="entry name" value="NMDARECEPTOR"/>
</dbReference>
<dbReference type="PANTHER" id="PTHR18966">
    <property type="entry name" value="IONOTROPIC GLUTAMATE RECEPTOR"/>
    <property type="match status" value="1"/>
</dbReference>
<feature type="transmembrane region" description="Helical" evidence="19">
    <location>
        <begin position="811"/>
        <end position="833"/>
    </location>
</feature>
<evidence type="ECO:0000256" key="16">
    <source>
        <dbReference type="PIRSR" id="PIRSR601508-2"/>
    </source>
</evidence>
<evidence type="ECO:0000256" key="11">
    <source>
        <dbReference type="ARBA" id="ARBA00023257"/>
    </source>
</evidence>
<evidence type="ECO:0000256" key="7">
    <source>
        <dbReference type="ARBA" id="ARBA00023065"/>
    </source>
</evidence>
<dbReference type="InterPro" id="IPR015683">
    <property type="entry name" value="Ionotropic_Glu_rcpt"/>
</dbReference>
<evidence type="ECO:0000256" key="15">
    <source>
        <dbReference type="PIRSR" id="PIRSR601508-1"/>
    </source>
</evidence>
<evidence type="ECO:0000256" key="6">
    <source>
        <dbReference type="ARBA" id="ARBA00023018"/>
    </source>
</evidence>
<dbReference type="InterPro" id="IPR028082">
    <property type="entry name" value="Peripla_BP_I"/>
</dbReference>
<reference evidence="23" key="1">
    <citation type="submission" date="2021-12" db="EMBL/GenBank/DDBJ databases">
        <authorList>
            <person name="Martin H S."/>
        </authorList>
    </citation>
    <scope>NUCLEOTIDE SEQUENCE</scope>
</reference>
<dbReference type="AlphaFoldDB" id="A0A8J9VCI2"/>
<evidence type="ECO:0000256" key="3">
    <source>
        <dbReference type="ARBA" id="ARBA00022475"/>
    </source>
</evidence>
<keyword evidence="7" id="KW-0406">Ion transport</keyword>
<feature type="compositionally biased region" description="Basic and acidic residues" evidence="18">
    <location>
        <begin position="785"/>
        <end position="797"/>
    </location>
</feature>
<evidence type="ECO:0000259" key="22">
    <source>
        <dbReference type="SMART" id="SM00918"/>
    </source>
</evidence>
<dbReference type="GO" id="GO:0038023">
    <property type="term" value="F:signaling receptor activity"/>
    <property type="evidence" value="ECO:0007669"/>
    <property type="project" value="InterPro"/>
</dbReference>
<dbReference type="Pfam" id="PF10613">
    <property type="entry name" value="Lig_chan-Glu_bd"/>
    <property type="match status" value="1"/>
</dbReference>
<keyword evidence="3" id="KW-1003">Cell membrane</keyword>
<comment type="subcellular location">
    <subcellularLocation>
        <location evidence="14">Postsynaptic cell membrane</location>
        <topology evidence="14">Multi-pass membrane protein</topology>
    </subcellularLocation>
</comment>
<organism evidence="23 24">
    <name type="scientific">Brenthis ino</name>
    <name type="common">lesser marbled fritillary</name>
    <dbReference type="NCBI Taxonomy" id="405034"/>
    <lineage>
        <taxon>Eukaryota</taxon>
        <taxon>Metazoa</taxon>
        <taxon>Ecdysozoa</taxon>
        <taxon>Arthropoda</taxon>
        <taxon>Hexapoda</taxon>
        <taxon>Insecta</taxon>
        <taxon>Pterygota</taxon>
        <taxon>Neoptera</taxon>
        <taxon>Endopterygota</taxon>
        <taxon>Lepidoptera</taxon>
        <taxon>Glossata</taxon>
        <taxon>Ditrysia</taxon>
        <taxon>Papilionoidea</taxon>
        <taxon>Nymphalidae</taxon>
        <taxon>Heliconiinae</taxon>
        <taxon>Argynnini</taxon>
        <taxon>Brenthis</taxon>
    </lineage>
</organism>
<keyword evidence="12" id="KW-1071">Ligand-gated ion channel</keyword>
<feature type="disulfide bond" evidence="17">
    <location>
        <begin position="732"/>
        <end position="790"/>
    </location>
</feature>
<evidence type="ECO:0000256" key="13">
    <source>
        <dbReference type="ARBA" id="ARBA00023303"/>
    </source>
</evidence>
<feature type="site" description="Crucial to convey clamshell closure to channel opening" evidence="16">
    <location>
        <position position="648"/>
    </location>
</feature>
<evidence type="ECO:0000313" key="23">
    <source>
        <dbReference type="EMBL" id="CAH0720013.1"/>
    </source>
</evidence>
<feature type="domain" description="Ionotropic glutamate receptor C-terminal" evidence="21">
    <location>
        <begin position="411"/>
        <end position="783"/>
    </location>
</feature>
<dbReference type="SMART" id="SM00079">
    <property type="entry name" value="PBPe"/>
    <property type="match status" value="1"/>
</dbReference>
<evidence type="ECO:0000256" key="2">
    <source>
        <dbReference type="ARBA" id="ARBA00022448"/>
    </source>
</evidence>
<feature type="binding site" evidence="15">
    <location>
        <position position="498"/>
    </location>
    <ligand>
        <name>L-glutamate</name>
        <dbReference type="ChEBI" id="CHEBI:29985"/>
    </ligand>
</feature>
<dbReference type="Gene3D" id="3.40.190.10">
    <property type="entry name" value="Periplasmic binding protein-like II"/>
    <property type="match status" value="2"/>
</dbReference>
<evidence type="ECO:0000256" key="19">
    <source>
        <dbReference type="SAM" id="Phobius"/>
    </source>
</evidence>
<keyword evidence="17" id="KW-1015">Disulfide bond</keyword>
<evidence type="ECO:0000256" key="10">
    <source>
        <dbReference type="ARBA" id="ARBA00023180"/>
    </source>
</evidence>
<feature type="chain" id="PRO_5035445045" evidence="20">
    <location>
        <begin position="21"/>
        <end position="908"/>
    </location>
</feature>
<evidence type="ECO:0000313" key="24">
    <source>
        <dbReference type="Proteomes" id="UP000838878"/>
    </source>
</evidence>
<evidence type="ECO:0000256" key="5">
    <source>
        <dbReference type="ARBA" id="ARBA00022989"/>
    </source>
</evidence>
<comment type="similarity">
    <text evidence="1">Belongs to the glutamate-gated ion channel (TC 1.A.10.1) family.</text>
</comment>
<dbReference type="FunFam" id="3.40.190.10:FF:000061">
    <property type="entry name" value="Glutamate receptor, ionotropic kainate"/>
    <property type="match status" value="1"/>
</dbReference>
<dbReference type="Gene3D" id="3.40.50.2300">
    <property type="match status" value="2"/>
</dbReference>
<feature type="non-terminal residue" evidence="23">
    <location>
        <position position="908"/>
    </location>
</feature>
<feature type="domain" description="Ionotropic glutamate receptor L-glutamate and glycine-binding" evidence="22">
    <location>
        <begin position="425"/>
        <end position="487"/>
    </location>
</feature>
<evidence type="ECO:0000256" key="17">
    <source>
        <dbReference type="PIRSR" id="PIRSR601508-3"/>
    </source>
</evidence>
<feature type="transmembrane region" description="Helical" evidence="19">
    <location>
        <begin position="543"/>
        <end position="565"/>
    </location>
</feature>
<keyword evidence="20" id="KW-0732">Signal</keyword>
<keyword evidence="4 19" id="KW-0812">Transmembrane</keyword>
<dbReference type="SUPFAM" id="SSF53850">
    <property type="entry name" value="Periplasmic binding protein-like II"/>
    <property type="match status" value="1"/>
</dbReference>
<feature type="binding site" evidence="15">
    <location>
        <position position="720"/>
    </location>
    <ligand>
        <name>L-glutamate</name>
        <dbReference type="ChEBI" id="CHEBI:29985"/>
    </ligand>
</feature>
<evidence type="ECO:0000256" key="12">
    <source>
        <dbReference type="ARBA" id="ARBA00023286"/>
    </source>
</evidence>
<feature type="transmembrane region" description="Helical" evidence="19">
    <location>
        <begin position="619"/>
        <end position="639"/>
    </location>
</feature>
<evidence type="ECO:0000256" key="8">
    <source>
        <dbReference type="ARBA" id="ARBA00023136"/>
    </source>
</evidence>
<dbReference type="SMART" id="SM00918">
    <property type="entry name" value="Lig_chan-Glu_bd"/>
    <property type="match status" value="1"/>
</dbReference>
<dbReference type="InterPro" id="IPR001320">
    <property type="entry name" value="Iontro_rcpt_C"/>
</dbReference>
<evidence type="ECO:0000256" key="9">
    <source>
        <dbReference type="ARBA" id="ARBA00023170"/>
    </source>
</evidence>
<dbReference type="GO" id="GO:0045211">
    <property type="term" value="C:postsynaptic membrane"/>
    <property type="evidence" value="ECO:0007669"/>
    <property type="project" value="UniProtKB-SubCell"/>
</dbReference>
<keyword evidence="13" id="KW-0407">Ion channel</keyword>
<keyword evidence="10" id="KW-0325">Glycoprotein</keyword>
<evidence type="ECO:0000256" key="20">
    <source>
        <dbReference type="SAM" id="SignalP"/>
    </source>
</evidence>
<dbReference type="GO" id="GO:0015276">
    <property type="term" value="F:ligand-gated monoatomic ion channel activity"/>
    <property type="evidence" value="ECO:0007669"/>
    <property type="project" value="InterPro"/>
</dbReference>
<feature type="region of interest" description="Disordered" evidence="18">
    <location>
        <begin position="785"/>
        <end position="804"/>
    </location>
</feature>
<keyword evidence="5 19" id="KW-1133">Transmembrane helix</keyword>
<proteinExistence type="inferred from homology"/>
<dbReference type="OrthoDB" id="5984008at2759"/>
<keyword evidence="6" id="KW-0770">Synapse</keyword>
<keyword evidence="8 19" id="KW-0472">Membrane</keyword>
<dbReference type="SUPFAM" id="SSF81324">
    <property type="entry name" value="Voltage-gated potassium channels"/>
    <property type="match status" value="1"/>
</dbReference>
<evidence type="ECO:0000256" key="18">
    <source>
        <dbReference type="SAM" id="MobiDB-lite"/>
    </source>
</evidence>
<evidence type="ECO:0000259" key="21">
    <source>
        <dbReference type="SMART" id="SM00079"/>
    </source>
</evidence>
<dbReference type="InterPro" id="IPR019594">
    <property type="entry name" value="Glu/Gly-bd"/>
</dbReference>
<sequence>MLLVKVFLVIFAFNWPWSDGALSVQFPIAGLFNSKFLAATEIAFENKLNSSSTKPYHGRSFHSEVVDSYSTALEICKLTSNDKGIVALVDARPTNGICDITCLLCNRLQIPHLMLGWELPVTLEKNLFTFSYYPPPELVSKAYATLIKKLQWEKFTFFYEDDGSFIRLQEVIHSWPYKQEQILYKQLDPLGDNRETFKYVFKVAHMSHHILDCDTWNIHKYMKEIIQVDNSTQYQSFILTNLDSYMVDLKEIVDLRANVSTLHMTKSDDIGWKDINMDVGNYGIRLETALAADALSHLEKSISSIDINNIKRLPNPPPLCLKNSDDPETEYSVWDMGRDLNEALIKTEYSGFTGNISFDKFRKRRYFILYYSKLSYESQFINVGYWNSKTDTILDERVVTERSQARTPKSLIRIASIQGKPYFDMQVFKNGTATYEGYAVDLIQAIFEYIEKERHEKYEYEFYRVEDYGNPIAGTKKWDGLIGELLEHKAELAICDITITSERNAVIDFSTPFMSLGISLLTKEPEAEEPDMFSFIKPLSLDVWLYLATTYIIVSFVLLICARMSPGDWVNPHPCNQNPENLQNIWSLYNCMWLTMGAIMTQGCDILPRAIGSRWVTGMWWFFALIVTASYTANMSTFLSESRRSNEITDVKELADQNAISYGALYNDSTYKFFETTNDTLYKKLWSVMKSARPTVFTRTNDEGRERVQKSKGKYAFFMESTTIEYYMQRHCDLKMVGSKLDSKDYGIAMPKNSPYKTAIDIAIVALQQEGTLLNLKRKWWEERDNDGKCQKEKKQEEDDSGSLQMKNTSGIFLVLLIGGVLGFFVAVIDFLLHAKEISVKEKITFQEALASEWRVSLDPRALHKPAAPPRSAAPSTASPSPQRERSQSRAVSVLRAATSFINFDEIY</sequence>
<feature type="binding site" evidence="15">
    <location>
        <position position="670"/>
    </location>
    <ligand>
        <name>L-glutamate</name>
        <dbReference type="ChEBI" id="CHEBI:29985"/>
    </ligand>
</feature>
<protein>
    <submittedName>
        <fullName evidence="23">Uncharacterized protein</fullName>
    </submittedName>
</protein>
<evidence type="ECO:0000256" key="14">
    <source>
        <dbReference type="ARBA" id="ARBA00034104"/>
    </source>
</evidence>
<name>A0A8J9VCI2_9NEOP</name>
<dbReference type="Pfam" id="PF01094">
    <property type="entry name" value="ANF_receptor"/>
    <property type="match status" value="1"/>
</dbReference>
<feature type="compositionally biased region" description="Low complexity" evidence="18">
    <location>
        <begin position="870"/>
        <end position="882"/>
    </location>
</feature>
<dbReference type="Gene3D" id="1.10.287.70">
    <property type="match status" value="1"/>
</dbReference>
<keyword evidence="11" id="KW-0628">Postsynaptic cell membrane</keyword>
<feature type="signal peptide" evidence="20">
    <location>
        <begin position="1"/>
        <end position="20"/>
    </location>
</feature>
<feature type="transmembrane region" description="Helical" evidence="19">
    <location>
        <begin position="585"/>
        <end position="607"/>
    </location>
</feature>
<evidence type="ECO:0000256" key="4">
    <source>
        <dbReference type="ARBA" id="ARBA00022692"/>
    </source>
</evidence>